<name>A0A4D6GXI1_HALS9</name>
<dbReference type="EMBL" id="CP038631">
    <property type="protein sequence ID" value="QCC45398.1"/>
    <property type="molecule type" value="Genomic_DNA"/>
</dbReference>
<dbReference type="AlphaFoldDB" id="A0A4D6GXI1"/>
<proteinExistence type="predicted"/>
<reference evidence="1 2" key="1">
    <citation type="journal article" date="2019" name="Microbiol. Resour. Announc.">
        <title>The Genome Sequence of the Halobacterium salinarum Type Strain Is Closely Related to That of Laboratory Strains NRC-1 and R1.</title>
        <authorList>
            <person name="Pfeiffer F."/>
            <person name="Marchfelder A."/>
            <person name="Habermann B."/>
            <person name="Dyall-Smith M.L."/>
        </authorList>
    </citation>
    <scope>NUCLEOTIDE SEQUENCE [LARGE SCALE GENOMIC DNA]</scope>
    <source>
        <strain evidence="2">ATCC 33171 / DSM 3754 / JCM 8978 / NBRC 102687 / NCIMB 764 / 91-R6</strain>
    </source>
</reference>
<gene>
    <name evidence="1" type="ORF">HBSAL_08755</name>
</gene>
<organism evidence="1 2">
    <name type="scientific">Halobacterium salinarum (strain ATCC 33171 / DSM 3754 / JCM 8978 / NBRC 102687 / NCIMB 764 / 91-R6)</name>
    <dbReference type="NCBI Taxonomy" id="2597657"/>
    <lineage>
        <taxon>Archaea</taxon>
        <taxon>Methanobacteriati</taxon>
        <taxon>Methanobacteriota</taxon>
        <taxon>Stenosarchaea group</taxon>
        <taxon>Halobacteria</taxon>
        <taxon>Halobacteriales</taxon>
        <taxon>Halobacteriaceae</taxon>
        <taxon>Halobacterium</taxon>
    </lineage>
</organism>
<accession>A0A4D6GXI1</accession>
<sequence>MFIEITGATTALLALLGVGVVGCCGSKQQQQQQITVSDNSSSKPKRICPDCGMQNPSEANHCGDCGFSFKPDSGESDD</sequence>
<evidence type="ECO:0000313" key="1">
    <source>
        <dbReference type="EMBL" id="QCC45398.1"/>
    </source>
</evidence>
<dbReference type="Proteomes" id="UP000296216">
    <property type="component" value="Chromosome"/>
</dbReference>
<evidence type="ECO:0000313" key="2">
    <source>
        <dbReference type="Proteomes" id="UP000296216"/>
    </source>
</evidence>
<protein>
    <submittedName>
        <fullName evidence="1">Small CPxCG-related zinc finger protein</fullName>
    </submittedName>
</protein>